<gene>
    <name evidence="1" type="ORF">EHQ23_00955</name>
    <name evidence="2" type="ORF">EHQ26_07250</name>
</gene>
<dbReference type="EMBL" id="RQFL01000011">
    <property type="protein sequence ID" value="TGK93813.1"/>
    <property type="molecule type" value="Genomic_DNA"/>
</dbReference>
<name>A0A4V3JLJ6_9LEPT</name>
<protein>
    <submittedName>
        <fullName evidence="1">Uncharacterized protein</fullName>
    </submittedName>
</protein>
<dbReference type="EMBL" id="RQFM01000006">
    <property type="protein sequence ID" value="TGK90163.1"/>
    <property type="molecule type" value="Genomic_DNA"/>
</dbReference>
<reference evidence="3 4" key="2">
    <citation type="journal article" date="2019" name="PLoS Negl. Trop. Dis.">
        <title>Revisiting the worldwide diversity of Leptospira species in the environment.</title>
        <authorList>
            <person name="Vincent A.T."/>
            <person name="Schiettekatte O."/>
            <person name="Bourhy P."/>
            <person name="Veyrier F.J."/>
            <person name="Picardeau M."/>
        </authorList>
    </citation>
    <scope>NUCLEOTIDE SEQUENCE [LARGE SCALE GENOMIC DNA]</scope>
    <source>
        <strain evidence="1 3">201800280</strain>
        <strain evidence="4">201800281</strain>
    </source>
</reference>
<evidence type="ECO:0000313" key="3">
    <source>
        <dbReference type="Proteomes" id="UP000297394"/>
    </source>
</evidence>
<dbReference type="Proteomes" id="UP000297394">
    <property type="component" value="Unassembled WGS sequence"/>
</dbReference>
<dbReference type="Proteomes" id="UP000297918">
    <property type="component" value="Unassembled WGS sequence"/>
</dbReference>
<organism evidence="1 3">
    <name type="scientific">Leptospira bourretii</name>
    <dbReference type="NCBI Taxonomy" id="2484962"/>
    <lineage>
        <taxon>Bacteria</taxon>
        <taxon>Pseudomonadati</taxon>
        <taxon>Spirochaetota</taxon>
        <taxon>Spirochaetia</taxon>
        <taxon>Leptospirales</taxon>
        <taxon>Leptospiraceae</taxon>
        <taxon>Leptospira</taxon>
    </lineage>
</organism>
<dbReference type="AlphaFoldDB" id="A0A4V3JLJ6"/>
<sequence length="168" mass="19751">MVNLFKKNIDFTGNFNSLFPFVFFIHCNYLSIGPDFINGLEANQRISSKVFSKLHSCSLVNYSYNESDTNPDPLRRSLSKETNNSLFLFIHLITRFEVFNHYSHYKTEDIDRCAKDIEFYPCDQFTTRWLNDPNFGIFIASLVCYDVKAYISPIKNIIIRLDELEEKN</sequence>
<keyword evidence="4" id="KW-1185">Reference proteome</keyword>
<comment type="caution">
    <text evidence="1">The sequence shown here is derived from an EMBL/GenBank/DDBJ whole genome shotgun (WGS) entry which is preliminary data.</text>
</comment>
<evidence type="ECO:0000313" key="4">
    <source>
        <dbReference type="Proteomes" id="UP000297918"/>
    </source>
</evidence>
<reference evidence="2" key="1">
    <citation type="submission" date="2018-10" db="EMBL/GenBank/DDBJ databases">
        <authorList>
            <person name="Vincent A.T."/>
            <person name="Schiettekatte O."/>
            <person name="Bourhy P."/>
            <person name="Veyrier F.J."/>
            <person name="Picardeau M."/>
        </authorList>
    </citation>
    <scope>NUCLEOTIDE SEQUENCE</scope>
    <source>
        <strain evidence="2">201800281</strain>
    </source>
</reference>
<evidence type="ECO:0000313" key="2">
    <source>
        <dbReference type="EMBL" id="TGK93813.1"/>
    </source>
</evidence>
<evidence type="ECO:0000313" key="1">
    <source>
        <dbReference type="EMBL" id="TGK90163.1"/>
    </source>
</evidence>
<dbReference type="RefSeq" id="WP_135748275.1">
    <property type="nucleotide sequence ID" value="NZ_RQFL01000011.1"/>
</dbReference>
<proteinExistence type="predicted"/>
<dbReference type="OrthoDB" id="345379at2"/>
<accession>A0A4V3JLJ6</accession>